<protein>
    <submittedName>
        <fullName evidence="3">Uncharacterized protein</fullName>
    </submittedName>
</protein>
<dbReference type="OrthoDB" id="835968at2759"/>
<proteinExistence type="predicted"/>
<feature type="compositionally biased region" description="Basic and acidic residues" evidence="1">
    <location>
        <begin position="1"/>
        <end position="11"/>
    </location>
</feature>
<feature type="region of interest" description="Disordered" evidence="1">
    <location>
        <begin position="1"/>
        <end position="30"/>
    </location>
</feature>
<dbReference type="Proteomes" id="UP000657918">
    <property type="component" value="Unassembled WGS sequence"/>
</dbReference>
<feature type="transmembrane region" description="Helical" evidence="2">
    <location>
        <begin position="331"/>
        <end position="352"/>
    </location>
</feature>
<feature type="transmembrane region" description="Helical" evidence="2">
    <location>
        <begin position="266"/>
        <end position="285"/>
    </location>
</feature>
<evidence type="ECO:0000313" key="4">
    <source>
        <dbReference type="Proteomes" id="UP000657918"/>
    </source>
</evidence>
<dbReference type="PANTHER" id="PTHR48473">
    <property type="entry name" value="TIR DOMAIN-CONTAINING PROTEIN"/>
    <property type="match status" value="1"/>
</dbReference>
<dbReference type="PANTHER" id="PTHR48473:SF1">
    <property type="entry name" value="TIR DOMAIN-CONTAINING PROTEIN"/>
    <property type="match status" value="1"/>
</dbReference>
<evidence type="ECO:0000256" key="1">
    <source>
        <dbReference type="SAM" id="MobiDB-lite"/>
    </source>
</evidence>
<organism evidence="3 4">
    <name type="scientific">Salix dunnii</name>
    <dbReference type="NCBI Taxonomy" id="1413687"/>
    <lineage>
        <taxon>Eukaryota</taxon>
        <taxon>Viridiplantae</taxon>
        <taxon>Streptophyta</taxon>
        <taxon>Embryophyta</taxon>
        <taxon>Tracheophyta</taxon>
        <taxon>Spermatophyta</taxon>
        <taxon>Magnoliopsida</taxon>
        <taxon>eudicotyledons</taxon>
        <taxon>Gunneridae</taxon>
        <taxon>Pentapetalae</taxon>
        <taxon>rosids</taxon>
        <taxon>fabids</taxon>
        <taxon>Malpighiales</taxon>
        <taxon>Salicaceae</taxon>
        <taxon>Saliceae</taxon>
        <taxon>Salix</taxon>
    </lineage>
</organism>
<feature type="region of interest" description="Disordered" evidence="1">
    <location>
        <begin position="175"/>
        <end position="200"/>
    </location>
</feature>
<dbReference type="AlphaFoldDB" id="A0A835N3C8"/>
<keyword evidence="2" id="KW-0472">Membrane</keyword>
<gene>
    <name evidence="3" type="ORF">SADUNF_Sadunf06G0215600</name>
</gene>
<keyword evidence="2" id="KW-1133">Transmembrane helix</keyword>
<accession>A0A835N3C8</accession>
<sequence>MDNQTKPESRGSARISTSLLRYRARSESRSQRVSEQVFAHEFNDHRTPHVLHDVIASKAQSQSEVNVEPPEKIALEVENESESEIQHTSDHRTSYAPHDEIALESQNQSEVKVEPKLWQSVQDQINESLAAQRTSDHGTPHVPPDEIALEAQNQSAVKVEPKSWLPVRDQINKSSATMHTSDHSTPHVPPDEIALQDQNQSEVKSLAAKSTSDHKTPHVPLDEIALEAQNQFVKSPMNEKTAEWFMLITSVLLEAMSAVFDQLGYALMDMVIAFLALFLSGLYLICKARKEGVKRSQPSGDLLEYYGLAAAVWQCFYSTMEYLYTRKNQQNPIKICLLPFIFALSVLLFSLFKCRT</sequence>
<dbReference type="EMBL" id="JADGMS010000006">
    <property type="protein sequence ID" value="KAF9681338.1"/>
    <property type="molecule type" value="Genomic_DNA"/>
</dbReference>
<keyword evidence="4" id="KW-1185">Reference proteome</keyword>
<name>A0A835N3C8_9ROSI</name>
<keyword evidence="2" id="KW-0812">Transmembrane</keyword>
<comment type="caution">
    <text evidence="3">The sequence shown here is derived from an EMBL/GenBank/DDBJ whole genome shotgun (WGS) entry which is preliminary data.</text>
</comment>
<reference evidence="3 4" key="1">
    <citation type="submission" date="2020-10" db="EMBL/GenBank/DDBJ databases">
        <title>Plant Genome Project.</title>
        <authorList>
            <person name="Zhang R.-G."/>
        </authorList>
    </citation>
    <scope>NUCLEOTIDE SEQUENCE [LARGE SCALE GENOMIC DNA]</scope>
    <source>
        <strain evidence="3">FAFU-HL-1</strain>
        <tissue evidence="3">Leaf</tissue>
    </source>
</reference>
<evidence type="ECO:0000313" key="3">
    <source>
        <dbReference type="EMBL" id="KAF9681338.1"/>
    </source>
</evidence>
<evidence type="ECO:0000256" key="2">
    <source>
        <dbReference type="SAM" id="Phobius"/>
    </source>
</evidence>